<evidence type="ECO:0000256" key="3">
    <source>
        <dbReference type="ARBA" id="ARBA00012438"/>
    </source>
</evidence>
<dbReference type="Proteomes" id="UP000634139">
    <property type="component" value="Unassembled WGS sequence"/>
</dbReference>
<dbReference type="InterPro" id="IPR050428">
    <property type="entry name" value="TCS_sensor_his_kinase"/>
</dbReference>
<evidence type="ECO:0000259" key="12">
    <source>
        <dbReference type="PROSITE" id="PS50109"/>
    </source>
</evidence>
<dbReference type="GO" id="GO:0000155">
    <property type="term" value="F:phosphorelay sensor kinase activity"/>
    <property type="evidence" value="ECO:0007669"/>
    <property type="project" value="InterPro"/>
</dbReference>
<evidence type="ECO:0000256" key="7">
    <source>
        <dbReference type="ARBA" id="ARBA00022777"/>
    </source>
</evidence>
<feature type="transmembrane region" description="Helical" evidence="11">
    <location>
        <begin position="214"/>
        <end position="233"/>
    </location>
</feature>
<dbReference type="Pfam" id="PF02518">
    <property type="entry name" value="HATPase_c"/>
    <property type="match status" value="1"/>
</dbReference>
<dbReference type="InterPro" id="IPR036890">
    <property type="entry name" value="HATPase_C_sf"/>
</dbReference>
<dbReference type="SUPFAM" id="SSF55874">
    <property type="entry name" value="ATPase domain of HSP90 chaperone/DNA topoisomerase II/histidine kinase"/>
    <property type="match status" value="1"/>
</dbReference>
<comment type="catalytic activity">
    <reaction evidence="1">
        <text>ATP + protein L-histidine = ADP + protein N-phospho-L-histidine.</text>
        <dbReference type="EC" id="2.7.13.3"/>
    </reaction>
</comment>
<comment type="subcellular location">
    <subcellularLocation>
        <location evidence="2">Membrane</location>
    </subcellularLocation>
</comment>
<keyword evidence="6 11" id="KW-0812">Transmembrane</keyword>
<dbReference type="InterPro" id="IPR003660">
    <property type="entry name" value="HAMP_dom"/>
</dbReference>
<dbReference type="InterPro" id="IPR003594">
    <property type="entry name" value="HATPase_dom"/>
</dbReference>
<dbReference type="Gene3D" id="3.30.565.10">
    <property type="entry name" value="Histidine kinase-like ATPase, C-terminal domain"/>
    <property type="match status" value="1"/>
</dbReference>
<dbReference type="SUPFAM" id="SSF158472">
    <property type="entry name" value="HAMP domain-like"/>
    <property type="match status" value="1"/>
</dbReference>
<accession>A0A918VGQ5</accession>
<evidence type="ECO:0000256" key="5">
    <source>
        <dbReference type="ARBA" id="ARBA00022679"/>
    </source>
</evidence>
<dbReference type="Gene3D" id="6.10.340.10">
    <property type="match status" value="1"/>
</dbReference>
<dbReference type="Gene3D" id="1.10.287.130">
    <property type="match status" value="1"/>
</dbReference>
<evidence type="ECO:0000256" key="9">
    <source>
        <dbReference type="ARBA" id="ARBA00023012"/>
    </source>
</evidence>
<dbReference type="AlphaFoldDB" id="A0A918VGQ5"/>
<protein>
    <recommendedName>
        <fullName evidence="3">histidine kinase</fullName>
        <ecNumber evidence="3">2.7.13.3</ecNumber>
    </recommendedName>
</protein>
<dbReference type="PROSITE" id="PS50109">
    <property type="entry name" value="HIS_KIN"/>
    <property type="match status" value="1"/>
</dbReference>
<feature type="transmembrane region" description="Helical" evidence="11">
    <location>
        <begin position="20"/>
        <end position="40"/>
    </location>
</feature>
<dbReference type="GO" id="GO:0016020">
    <property type="term" value="C:membrane"/>
    <property type="evidence" value="ECO:0007669"/>
    <property type="project" value="UniProtKB-SubCell"/>
</dbReference>
<keyword evidence="7 14" id="KW-0418">Kinase</keyword>
<dbReference type="Pfam" id="PF13756">
    <property type="entry name" value="Stimulus_sens_1"/>
    <property type="match status" value="1"/>
</dbReference>
<evidence type="ECO:0000256" key="10">
    <source>
        <dbReference type="ARBA" id="ARBA00023136"/>
    </source>
</evidence>
<dbReference type="SMART" id="SM00388">
    <property type="entry name" value="HisKA"/>
    <property type="match status" value="1"/>
</dbReference>
<name>A0A918VGQ5_9SPHN</name>
<feature type="domain" description="HAMP" evidence="13">
    <location>
        <begin position="234"/>
        <end position="289"/>
    </location>
</feature>
<dbReference type="InterPro" id="IPR004358">
    <property type="entry name" value="Sig_transdc_His_kin-like_C"/>
</dbReference>
<keyword evidence="10 11" id="KW-0472">Membrane</keyword>
<dbReference type="InterPro" id="IPR036097">
    <property type="entry name" value="HisK_dim/P_sf"/>
</dbReference>
<keyword evidence="9" id="KW-0902">Two-component regulatory system</keyword>
<organism evidence="14 15">
    <name type="scientific">Novosphingobium arvoryzae</name>
    <dbReference type="NCBI Taxonomy" id="1256514"/>
    <lineage>
        <taxon>Bacteria</taxon>
        <taxon>Pseudomonadati</taxon>
        <taxon>Pseudomonadota</taxon>
        <taxon>Alphaproteobacteria</taxon>
        <taxon>Sphingomonadales</taxon>
        <taxon>Sphingomonadaceae</taxon>
        <taxon>Novosphingobium</taxon>
    </lineage>
</organism>
<dbReference type="PRINTS" id="PR00344">
    <property type="entry name" value="BCTRLSENSOR"/>
</dbReference>
<evidence type="ECO:0000256" key="1">
    <source>
        <dbReference type="ARBA" id="ARBA00000085"/>
    </source>
</evidence>
<dbReference type="EC" id="2.7.13.3" evidence="3"/>
<dbReference type="SMART" id="SM00387">
    <property type="entry name" value="HATPase_c"/>
    <property type="match status" value="1"/>
</dbReference>
<evidence type="ECO:0000256" key="2">
    <source>
        <dbReference type="ARBA" id="ARBA00004370"/>
    </source>
</evidence>
<dbReference type="Pfam" id="PF00672">
    <property type="entry name" value="HAMP"/>
    <property type="match status" value="1"/>
</dbReference>
<dbReference type="InterPro" id="IPR025919">
    <property type="entry name" value="Stimulus_sens_dom"/>
</dbReference>
<sequence>MPREPGPVRLFWTRRTSLTARILAVNVIALGLMAGSLFYLDSYRKQLLAERFQLARTEAEITADGLAETPIGGRRALIERVSTDQALRLRLYNSKGKLLIDSFELAGPTFTFVDPTQEDWYQHAARMIDAGMNYLLGTPPLEPYRDPPAERADAWPEVLQAVATGQTIVVQRAAPDETPVINAAATVGARGEVLLATRNATDITQSVRDARQTLVIVLAVTLIISIQLSLFLARTIVQPLRTLVRAAVRVRLGREREVVVPRLPERRDEIGLLARAISDMTTALRRRIDGVEAFAADVAHEIKNPLASLRSALETLEKVDDAQLRRELTAIAAHDVRRIDRLVTEIAEASRIDAELSRTQFVPVDLLALAEGLVRARMERGGNGTCRVTVTPVDTGPWDVPGDPARLVRVLENLLDNAVSFSPPGGHVDVTVEHLYDRVELAVSDEGPGIPPDAREKVFERFHSLRPSGEDFGSHSGLGLAIARTIAEAHDGTLIATDRTDGLGGARLALNLPSLDEEDEE</sequence>
<evidence type="ECO:0000256" key="8">
    <source>
        <dbReference type="ARBA" id="ARBA00022989"/>
    </source>
</evidence>
<dbReference type="Pfam" id="PF00512">
    <property type="entry name" value="HisKA"/>
    <property type="match status" value="1"/>
</dbReference>
<dbReference type="SUPFAM" id="SSF47384">
    <property type="entry name" value="Homodimeric domain of signal transducing histidine kinase"/>
    <property type="match status" value="1"/>
</dbReference>
<feature type="domain" description="Histidine kinase" evidence="12">
    <location>
        <begin position="297"/>
        <end position="516"/>
    </location>
</feature>
<evidence type="ECO:0000259" key="13">
    <source>
        <dbReference type="PROSITE" id="PS50885"/>
    </source>
</evidence>
<evidence type="ECO:0000313" key="14">
    <source>
        <dbReference type="EMBL" id="GHA00079.1"/>
    </source>
</evidence>
<evidence type="ECO:0000313" key="15">
    <source>
        <dbReference type="Proteomes" id="UP000634139"/>
    </source>
</evidence>
<comment type="caution">
    <text evidence="14">The sequence shown here is derived from an EMBL/GenBank/DDBJ whole genome shotgun (WGS) entry which is preliminary data.</text>
</comment>
<dbReference type="InterPro" id="IPR003661">
    <property type="entry name" value="HisK_dim/P_dom"/>
</dbReference>
<dbReference type="PROSITE" id="PS50885">
    <property type="entry name" value="HAMP"/>
    <property type="match status" value="1"/>
</dbReference>
<keyword evidence="5" id="KW-0808">Transferase</keyword>
<dbReference type="InterPro" id="IPR025908">
    <property type="entry name" value="Sensor_TM1"/>
</dbReference>
<dbReference type="Pfam" id="PF13755">
    <property type="entry name" value="Sensor_TM1"/>
    <property type="match status" value="1"/>
</dbReference>
<evidence type="ECO:0000256" key="6">
    <source>
        <dbReference type="ARBA" id="ARBA00022692"/>
    </source>
</evidence>
<gene>
    <name evidence="14" type="ORF">GCM10011617_20780</name>
</gene>
<keyword evidence="4" id="KW-0597">Phosphoprotein</keyword>
<dbReference type="PANTHER" id="PTHR45436">
    <property type="entry name" value="SENSOR HISTIDINE KINASE YKOH"/>
    <property type="match status" value="1"/>
</dbReference>
<keyword evidence="8 11" id="KW-1133">Transmembrane helix</keyword>
<keyword evidence="15" id="KW-1185">Reference proteome</keyword>
<dbReference type="CDD" id="cd06225">
    <property type="entry name" value="HAMP"/>
    <property type="match status" value="1"/>
</dbReference>
<dbReference type="EMBL" id="BMZD01000004">
    <property type="protein sequence ID" value="GHA00079.1"/>
    <property type="molecule type" value="Genomic_DNA"/>
</dbReference>
<proteinExistence type="predicted"/>
<dbReference type="CDD" id="cd00082">
    <property type="entry name" value="HisKA"/>
    <property type="match status" value="1"/>
</dbReference>
<reference evidence="14" key="2">
    <citation type="submission" date="2020-09" db="EMBL/GenBank/DDBJ databases">
        <authorList>
            <person name="Sun Q."/>
            <person name="Kim S."/>
        </authorList>
    </citation>
    <scope>NUCLEOTIDE SEQUENCE</scope>
    <source>
        <strain evidence="14">KCTC 32422</strain>
    </source>
</reference>
<reference evidence="14" key="1">
    <citation type="journal article" date="2014" name="Int. J. Syst. Evol. Microbiol.">
        <title>Complete genome sequence of Corynebacterium casei LMG S-19264T (=DSM 44701T), isolated from a smear-ripened cheese.</title>
        <authorList>
            <consortium name="US DOE Joint Genome Institute (JGI-PGF)"/>
            <person name="Walter F."/>
            <person name="Albersmeier A."/>
            <person name="Kalinowski J."/>
            <person name="Ruckert C."/>
        </authorList>
    </citation>
    <scope>NUCLEOTIDE SEQUENCE</scope>
    <source>
        <strain evidence="14">KCTC 32422</strain>
    </source>
</reference>
<dbReference type="PANTHER" id="PTHR45436:SF5">
    <property type="entry name" value="SENSOR HISTIDINE KINASE TRCS"/>
    <property type="match status" value="1"/>
</dbReference>
<evidence type="ECO:0000256" key="4">
    <source>
        <dbReference type="ARBA" id="ARBA00022553"/>
    </source>
</evidence>
<dbReference type="SMART" id="SM00304">
    <property type="entry name" value="HAMP"/>
    <property type="match status" value="1"/>
</dbReference>
<evidence type="ECO:0000256" key="11">
    <source>
        <dbReference type="SAM" id="Phobius"/>
    </source>
</evidence>
<dbReference type="InterPro" id="IPR005467">
    <property type="entry name" value="His_kinase_dom"/>
</dbReference>